<dbReference type="PANTHER" id="PTHR34295">
    <property type="entry name" value="BIOTIN TRANSPORTER BIOY"/>
    <property type="match status" value="1"/>
</dbReference>
<dbReference type="Proteomes" id="UP000014113">
    <property type="component" value="Unassembled WGS sequence"/>
</dbReference>
<feature type="transmembrane region" description="Helical" evidence="9">
    <location>
        <begin position="9"/>
        <end position="25"/>
    </location>
</feature>
<keyword evidence="6 9" id="KW-1133">Transmembrane helix</keyword>
<evidence type="ECO:0000256" key="9">
    <source>
        <dbReference type="SAM" id="Phobius"/>
    </source>
</evidence>
<comment type="caution">
    <text evidence="10">The sequence shown here is derived from an EMBL/GenBank/DDBJ whole genome shotgun (WGS) entry which is preliminary data.</text>
</comment>
<dbReference type="GO" id="GO:0005886">
    <property type="term" value="C:plasma membrane"/>
    <property type="evidence" value="ECO:0007669"/>
    <property type="project" value="UniProtKB-SubCell"/>
</dbReference>
<evidence type="ECO:0000256" key="6">
    <source>
        <dbReference type="ARBA" id="ARBA00022989"/>
    </source>
</evidence>
<keyword evidence="7 8" id="KW-0472">Membrane</keyword>
<dbReference type="eggNOG" id="COG1268">
    <property type="taxonomic scope" value="Bacteria"/>
</dbReference>
<protein>
    <recommendedName>
        <fullName evidence="8">Biotin transporter</fullName>
    </recommendedName>
</protein>
<dbReference type="Gene3D" id="1.10.1760.20">
    <property type="match status" value="1"/>
</dbReference>
<organism evidence="10 11">
    <name type="scientific">Enterococcus columbae DSM 7374 = ATCC 51263</name>
    <dbReference type="NCBI Taxonomy" id="1121865"/>
    <lineage>
        <taxon>Bacteria</taxon>
        <taxon>Bacillati</taxon>
        <taxon>Bacillota</taxon>
        <taxon>Bacilli</taxon>
        <taxon>Lactobacillales</taxon>
        <taxon>Enterococcaceae</taxon>
        <taxon>Enterococcus</taxon>
    </lineage>
</organism>
<feature type="transmembrane region" description="Helical" evidence="9">
    <location>
        <begin position="112"/>
        <end position="132"/>
    </location>
</feature>
<evidence type="ECO:0000313" key="10">
    <source>
        <dbReference type="EMBL" id="EOW80420.1"/>
    </source>
</evidence>
<dbReference type="PATRIC" id="fig|1121865.3.peg.1471"/>
<gene>
    <name evidence="10" type="ORF">I568_02123</name>
</gene>
<dbReference type="OrthoDB" id="9803495at2"/>
<evidence type="ECO:0000256" key="3">
    <source>
        <dbReference type="ARBA" id="ARBA00022448"/>
    </source>
</evidence>
<dbReference type="Pfam" id="PF02632">
    <property type="entry name" value="BioY"/>
    <property type="match status" value="1"/>
</dbReference>
<dbReference type="InterPro" id="IPR003784">
    <property type="entry name" value="BioY"/>
</dbReference>
<evidence type="ECO:0000313" key="11">
    <source>
        <dbReference type="Proteomes" id="UP000014113"/>
    </source>
</evidence>
<keyword evidence="11" id="KW-1185">Reference proteome</keyword>
<dbReference type="PANTHER" id="PTHR34295:SF4">
    <property type="entry name" value="BIOTIN TRANSPORTER BIOY-RELATED"/>
    <property type="match status" value="1"/>
</dbReference>
<dbReference type="AlphaFoldDB" id="S0K5R6"/>
<evidence type="ECO:0000256" key="1">
    <source>
        <dbReference type="ARBA" id="ARBA00004651"/>
    </source>
</evidence>
<sequence>MKSFQLQQQLIAAIFAAIIAVVAQITIPLPIVPLTLQTFIVGLTATILGRKVGTWAIVIYLVLGAIGLPVYAGGSAGIGALFGPTGGYLWGFIVCGLTIGSLIQLKPNHLPWAILANMLGFVLTLIIGSIWLKFATGMPISQALMVGGVNFLLPDLIKATCAGILGVIISQRLPKKFLQLVQN</sequence>
<evidence type="ECO:0000256" key="7">
    <source>
        <dbReference type="ARBA" id="ARBA00023136"/>
    </source>
</evidence>
<dbReference type="GO" id="GO:0015225">
    <property type="term" value="F:biotin transmembrane transporter activity"/>
    <property type="evidence" value="ECO:0007669"/>
    <property type="project" value="UniProtKB-UniRule"/>
</dbReference>
<comment type="similarity">
    <text evidence="2 8">Belongs to the BioY family.</text>
</comment>
<feature type="transmembrane region" description="Helical" evidence="9">
    <location>
        <begin position="88"/>
        <end position="105"/>
    </location>
</feature>
<reference evidence="10 11" key="1">
    <citation type="submission" date="2013-03" db="EMBL/GenBank/DDBJ databases">
        <title>The Genome Sequence of Enterococcus columbae ATCC_51263 (PacBio/Illumina hybrid assembly).</title>
        <authorList>
            <consortium name="The Broad Institute Genomics Platform"/>
            <consortium name="The Broad Institute Genome Sequencing Center for Infectious Disease"/>
            <person name="Earl A."/>
            <person name="Russ C."/>
            <person name="Gilmore M."/>
            <person name="Surin D."/>
            <person name="Walker B."/>
            <person name="Young S."/>
            <person name="Zeng Q."/>
            <person name="Gargeya S."/>
            <person name="Fitzgerald M."/>
            <person name="Haas B."/>
            <person name="Abouelleil A."/>
            <person name="Allen A.W."/>
            <person name="Alvarado L."/>
            <person name="Arachchi H.M."/>
            <person name="Berlin A.M."/>
            <person name="Chapman S.B."/>
            <person name="Gainer-Dewar J."/>
            <person name="Goldberg J."/>
            <person name="Griggs A."/>
            <person name="Gujja S."/>
            <person name="Hansen M."/>
            <person name="Howarth C."/>
            <person name="Imamovic A."/>
            <person name="Ireland A."/>
            <person name="Larimer J."/>
            <person name="McCowan C."/>
            <person name="Murphy C."/>
            <person name="Pearson M."/>
            <person name="Poon T.W."/>
            <person name="Priest M."/>
            <person name="Roberts A."/>
            <person name="Saif S."/>
            <person name="Shea T."/>
            <person name="Sisk P."/>
            <person name="Sykes S."/>
            <person name="Wortman J."/>
            <person name="Nusbaum C."/>
            <person name="Birren B."/>
        </authorList>
    </citation>
    <scope>NUCLEOTIDE SEQUENCE [LARGE SCALE GENOMIC DNA]</scope>
    <source>
        <strain evidence="10 11">ATCC 51263</strain>
    </source>
</reference>
<dbReference type="EMBL" id="ASWJ01000009">
    <property type="protein sequence ID" value="EOW80420.1"/>
    <property type="molecule type" value="Genomic_DNA"/>
</dbReference>
<evidence type="ECO:0000256" key="2">
    <source>
        <dbReference type="ARBA" id="ARBA00010692"/>
    </source>
</evidence>
<accession>S0K5R6</accession>
<feature type="transmembrane region" description="Helical" evidence="9">
    <location>
        <begin position="55"/>
        <end position="82"/>
    </location>
</feature>
<dbReference type="PIRSF" id="PIRSF016661">
    <property type="entry name" value="BioY"/>
    <property type="match status" value="1"/>
</dbReference>
<comment type="subcellular location">
    <subcellularLocation>
        <location evidence="1 8">Cell membrane</location>
        <topology evidence="1 8">Multi-pass membrane protein</topology>
    </subcellularLocation>
</comment>
<dbReference type="STRING" id="1121865.OMW_01508"/>
<proteinExistence type="inferred from homology"/>
<dbReference type="RefSeq" id="WP_016183645.1">
    <property type="nucleotide sequence ID" value="NZ_JXKI01000013.1"/>
</dbReference>
<evidence type="ECO:0000256" key="8">
    <source>
        <dbReference type="PIRNR" id="PIRNR016661"/>
    </source>
</evidence>
<evidence type="ECO:0000256" key="5">
    <source>
        <dbReference type="ARBA" id="ARBA00022692"/>
    </source>
</evidence>
<evidence type="ECO:0000256" key="4">
    <source>
        <dbReference type="ARBA" id="ARBA00022475"/>
    </source>
</evidence>
<keyword evidence="3 8" id="KW-0813">Transport</keyword>
<name>S0K5R6_9ENTE</name>
<keyword evidence="5 9" id="KW-0812">Transmembrane</keyword>
<feature type="transmembrane region" description="Helical" evidence="9">
    <location>
        <begin position="144"/>
        <end position="169"/>
    </location>
</feature>
<keyword evidence="4 8" id="KW-1003">Cell membrane</keyword>